<evidence type="ECO:0000259" key="9">
    <source>
        <dbReference type="PROSITE" id="PS50929"/>
    </source>
</evidence>
<dbReference type="Gene3D" id="1.20.1560.10">
    <property type="entry name" value="ABC transporter type 1, transmembrane domain"/>
    <property type="match status" value="1"/>
</dbReference>
<evidence type="ECO:0000313" key="11">
    <source>
        <dbReference type="Proteomes" id="UP000267223"/>
    </source>
</evidence>
<dbReference type="SUPFAM" id="SSF52540">
    <property type="entry name" value="P-loop containing nucleoside triphosphate hydrolases"/>
    <property type="match status" value="1"/>
</dbReference>
<evidence type="ECO:0000256" key="2">
    <source>
        <dbReference type="ARBA" id="ARBA00022692"/>
    </source>
</evidence>
<accession>A0A3M9NMA0</accession>
<evidence type="ECO:0000259" key="8">
    <source>
        <dbReference type="PROSITE" id="PS50893"/>
    </source>
</evidence>
<protein>
    <submittedName>
        <fullName evidence="10">ABC transporter ATP-binding protein</fullName>
    </submittedName>
</protein>
<evidence type="ECO:0000256" key="1">
    <source>
        <dbReference type="ARBA" id="ARBA00004651"/>
    </source>
</evidence>
<dbReference type="GO" id="GO:0015421">
    <property type="term" value="F:ABC-type oligopeptide transporter activity"/>
    <property type="evidence" value="ECO:0007669"/>
    <property type="project" value="TreeGrafter"/>
</dbReference>
<keyword evidence="6 7" id="KW-0472">Membrane</keyword>
<evidence type="ECO:0000313" key="10">
    <source>
        <dbReference type="EMBL" id="RNI38784.1"/>
    </source>
</evidence>
<dbReference type="SUPFAM" id="SSF90123">
    <property type="entry name" value="ABC transporter transmembrane region"/>
    <property type="match status" value="1"/>
</dbReference>
<dbReference type="GO" id="GO:0005524">
    <property type="term" value="F:ATP binding"/>
    <property type="evidence" value="ECO:0007669"/>
    <property type="project" value="UniProtKB-KW"/>
</dbReference>
<dbReference type="PROSITE" id="PS00211">
    <property type="entry name" value="ABC_TRANSPORTER_1"/>
    <property type="match status" value="1"/>
</dbReference>
<keyword evidence="3" id="KW-0547">Nucleotide-binding</keyword>
<dbReference type="Pfam" id="PF00664">
    <property type="entry name" value="ABC_membrane"/>
    <property type="match status" value="1"/>
</dbReference>
<feature type="transmembrane region" description="Helical" evidence="7">
    <location>
        <begin position="66"/>
        <end position="88"/>
    </location>
</feature>
<sequence length="586" mass="66608">MAENKERKKLLDLSALRKVFAYALPYKNKIYTSVLLSVVLAILSPLRPYLIQYTVNHFIKDSNVRWLILITIIQIGLLLIETVLSFFFRYLTSWLGQTVVKDLRVTVYKKVLSLNLRQFDRTPIGTLTTRTINDIESINDIFSNGLIPIISDLLSIIAILLFMFTADWRLSLISLVPFPILIIATYFFKESVNKSFIKVRNAVAALNAFVQEHLTGMSVVQAFAVEEKEFNKFKEINKQHRNANIRAIFAYSVFFPIVEIVLAFSIGLLVWWGGNYSANPGIIISFIMYLNLLFRPLRMIADKFNVLQMGMVASERVFKVLENEDVTINKHSGIHSIPIKGKVDFEHVWFAYNKDEFVLKNVDFSIAPAETLAIVGHTGSGKTSIISLLNRLYSVNRGEIKIDGHNILDYDIDFLRSKIAVVLQDVFLFSGSVLDNITLRNPHIKKSDAIEAAKIIGVHDFIMQLPGNYDFNVMERGSTLSLGQRQLLSFIRALLYNPSILVLDEATSSIDSESEILIQHAIDKLISGRTSIVIAHRLSTIRKANKIIVLDKGEIKEMGTHNELMALQGHYFNLHNMQFEMQESTL</sequence>
<dbReference type="EMBL" id="RJJR01000002">
    <property type="protein sequence ID" value="RNI38784.1"/>
    <property type="molecule type" value="Genomic_DNA"/>
</dbReference>
<feature type="transmembrane region" description="Helical" evidence="7">
    <location>
        <begin position="278"/>
        <end position="294"/>
    </location>
</feature>
<dbReference type="PANTHER" id="PTHR43394">
    <property type="entry name" value="ATP-DEPENDENT PERMEASE MDL1, MITOCHONDRIAL"/>
    <property type="match status" value="1"/>
</dbReference>
<dbReference type="Pfam" id="PF00005">
    <property type="entry name" value="ABC_tran"/>
    <property type="match status" value="1"/>
</dbReference>
<dbReference type="SMART" id="SM00382">
    <property type="entry name" value="AAA"/>
    <property type="match status" value="1"/>
</dbReference>
<keyword evidence="5 7" id="KW-1133">Transmembrane helix</keyword>
<feature type="transmembrane region" description="Helical" evidence="7">
    <location>
        <begin position="145"/>
        <end position="164"/>
    </location>
</feature>
<feature type="domain" description="ABC transporter" evidence="8">
    <location>
        <begin position="343"/>
        <end position="577"/>
    </location>
</feature>
<dbReference type="InterPro" id="IPR017871">
    <property type="entry name" value="ABC_transporter-like_CS"/>
</dbReference>
<keyword evidence="11" id="KW-1185">Reference proteome</keyword>
<feature type="transmembrane region" description="Helical" evidence="7">
    <location>
        <begin position="30"/>
        <end position="46"/>
    </location>
</feature>
<dbReference type="Proteomes" id="UP000267223">
    <property type="component" value="Unassembled WGS sequence"/>
</dbReference>
<proteinExistence type="predicted"/>
<evidence type="ECO:0000256" key="6">
    <source>
        <dbReference type="ARBA" id="ARBA00023136"/>
    </source>
</evidence>
<dbReference type="PROSITE" id="PS50893">
    <property type="entry name" value="ABC_TRANSPORTER_2"/>
    <property type="match status" value="1"/>
</dbReference>
<comment type="subcellular location">
    <subcellularLocation>
        <location evidence="1">Cell membrane</location>
        <topology evidence="1">Multi-pass membrane protein</topology>
    </subcellularLocation>
</comment>
<feature type="transmembrane region" description="Helical" evidence="7">
    <location>
        <begin position="248"/>
        <end position="272"/>
    </location>
</feature>
<reference evidence="10 11" key="1">
    <citation type="submission" date="2018-11" db="EMBL/GenBank/DDBJ databases">
        <title>Draft genome sequence of Ferruginibacter sp. BO-59.</title>
        <authorList>
            <person name="Im W.T."/>
        </authorList>
    </citation>
    <scope>NUCLEOTIDE SEQUENCE [LARGE SCALE GENOMIC DNA]</scope>
    <source>
        <strain evidence="10 11">BO-59</strain>
    </source>
</reference>
<dbReference type="PROSITE" id="PS50929">
    <property type="entry name" value="ABC_TM1F"/>
    <property type="match status" value="1"/>
</dbReference>
<keyword evidence="4 10" id="KW-0067">ATP-binding</keyword>
<dbReference type="InterPro" id="IPR011527">
    <property type="entry name" value="ABC1_TM_dom"/>
</dbReference>
<feature type="domain" description="ABC transmembrane type-1" evidence="9">
    <location>
        <begin position="33"/>
        <end position="309"/>
    </location>
</feature>
<name>A0A3M9NMA0_9BACT</name>
<gene>
    <name evidence="10" type="ORF">EFY79_03750</name>
</gene>
<evidence type="ECO:0000256" key="3">
    <source>
        <dbReference type="ARBA" id="ARBA00022741"/>
    </source>
</evidence>
<evidence type="ECO:0000256" key="5">
    <source>
        <dbReference type="ARBA" id="ARBA00022989"/>
    </source>
</evidence>
<dbReference type="InterPro" id="IPR027417">
    <property type="entry name" value="P-loop_NTPase"/>
</dbReference>
<keyword evidence="2 7" id="KW-0812">Transmembrane</keyword>
<dbReference type="AlphaFoldDB" id="A0A3M9NMA0"/>
<dbReference type="PANTHER" id="PTHR43394:SF1">
    <property type="entry name" value="ATP-BINDING CASSETTE SUB-FAMILY B MEMBER 10, MITOCHONDRIAL"/>
    <property type="match status" value="1"/>
</dbReference>
<dbReference type="CDD" id="cd03254">
    <property type="entry name" value="ABCC_Glucan_exporter_like"/>
    <property type="match status" value="1"/>
</dbReference>
<dbReference type="InterPro" id="IPR036640">
    <property type="entry name" value="ABC1_TM_sf"/>
</dbReference>
<feature type="transmembrane region" description="Helical" evidence="7">
    <location>
        <begin position="170"/>
        <end position="188"/>
    </location>
</feature>
<evidence type="ECO:0000256" key="7">
    <source>
        <dbReference type="SAM" id="Phobius"/>
    </source>
</evidence>
<comment type="caution">
    <text evidence="10">The sequence shown here is derived from an EMBL/GenBank/DDBJ whole genome shotgun (WGS) entry which is preliminary data.</text>
</comment>
<dbReference type="InterPro" id="IPR003593">
    <property type="entry name" value="AAA+_ATPase"/>
</dbReference>
<dbReference type="InterPro" id="IPR039421">
    <property type="entry name" value="Type_1_exporter"/>
</dbReference>
<dbReference type="RefSeq" id="WP_123119347.1">
    <property type="nucleotide sequence ID" value="NZ_RJJR01000002.1"/>
</dbReference>
<dbReference type="GO" id="GO:0005886">
    <property type="term" value="C:plasma membrane"/>
    <property type="evidence" value="ECO:0007669"/>
    <property type="project" value="UniProtKB-SubCell"/>
</dbReference>
<evidence type="ECO:0000256" key="4">
    <source>
        <dbReference type="ARBA" id="ARBA00022840"/>
    </source>
</evidence>
<dbReference type="OrthoDB" id="9760358at2"/>
<dbReference type="CDD" id="cd18544">
    <property type="entry name" value="ABC_6TM_TmrA_like"/>
    <property type="match status" value="1"/>
</dbReference>
<dbReference type="FunFam" id="3.40.50.300:FF:000218">
    <property type="entry name" value="Multidrug ABC transporter ATP-binding protein"/>
    <property type="match status" value="1"/>
</dbReference>
<organism evidence="10 11">
    <name type="scientific">Hanamia caeni</name>
    <dbReference type="NCBI Taxonomy" id="2294116"/>
    <lineage>
        <taxon>Bacteria</taxon>
        <taxon>Pseudomonadati</taxon>
        <taxon>Bacteroidota</taxon>
        <taxon>Chitinophagia</taxon>
        <taxon>Chitinophagales</taxon>
        <taxon>Chitinophagaceae</taxon>
        <taxon>Hanamia</taxon>
    </lineage>
</organism>
<dbReference type="GO" id="GO:0016887">
    <property type="term" value="F:ATP hydrolysis activity"/>
    <property type="evidence" value="ECO:0007669"/>
    <property type="project" value="InterPro"/>
</dbReference>
<dbReference type="Gene3D" id="3.40.50.300">
    <property type="entry name" value="P-loop containing nucleotide triphosphate hydrolases"/>
    <property type="match status" value="1"/>
</dbReference>
<dbReference type="InterPro" id="IPR003439">
    <property type="entry name" value="ABC_transporter-like_ATP-bd"/>
</dbReference>